<comment type="caution">
    <text evidence="2">The sequence shown here is derived from an EMBL/GenBank/DDBJ whole genome shotgun (WGS) entry which is preliminary data.</text>
</comment>
<proteinExistence type="predicted"/>
<gene>
    <name evidence="2" type="ORF">O181_124031</name>
</gene>
<accession>A0A9Q3Q3T0</accession>
<evidence type="ECO:0000313" key="3">
    <source>
        <dbReference type="Proteomes" id="UP000765509"/>
    </source>
</evidence>
<evidence type="ECO:0000313" key="2">
    <source>
        <dbReference type="EMBL" id="MBW0584316.1"/>
    </source>
</evidence>
<protein>
    <submittedName>
        <fullName evidence="2">Uncharacterized protein</fullName>
    </submittedName>
</protein>
<reference evidence="2" key="1">
    <citation type="submission" date="2021-03" db="EMBL/GenBank/DDBJ databases">
        <title>Draft genome sequence of rust myrtle Austropuccinia psidii MF-1, a brazilian biotype.</title>
        <authorList>
            <person name="Quecine M.C."/>
            <person name="Pachon D.M.R."/>
            <person name="Bonatelli M.L."/>
            <person name="Correr F.H."/>
            <person name="Franceschini L.M."/>
            <person name="Leite T.F."/>
            <person name="Margarido G.R.A."/>
            <person name="Almeida C.A."/>
            <person name="Ferrarezi J.A."/>
            <person name="Labate C.A."/>
        </authorList>
    </citation>
    <scope>NUCLEOTIDE SEQUENCE</scope>
    <source>
        <strain evidence="2">MF-1</strain>
    </source>
</reference>
<sequence>MAFGPYQFSLTTYGHRPYPETIGLFGQFSTSPAPKPTPLFWAWGVHLAPQALTRAFGPTPLTMGSKAQMAFLGHLGPLKPLQPTVHMSPSISCGPGAKGANNQPPRPGGPTCLILAPISTFPKIDKRTPGP</sequence>
<evidence type="ECO:0000256" key="1">
    <source>
        <dbReference type="SAM" id="MobiDB-lite"/>
    </source>
</evidence>
<dbReference type="AlphaFoldDB" id="A0A9Q3Q3T0"/>
<name>A0A9Q3Q3T0_9BASI</name>
<keyword evidence="3" id="KW-1185">Reference proteome</keyword>
<dbReference type="Proteomes" id="UP000765509">
    <property type="component" value="Unassembled WGS sequence"/>
</dbReference>
<organism evidence="2 3">
    <name type="scientific">Austropuccinia psidii MF-1</name>
    <dbReference type="NCBI Taxonomy" id="1389203"/>
    <lineage>
        <taxon>Eukaryota</taxon>
        <taxon>Fungi</taxon>
        <taxon>Dikarya</taxon>
        <taxon>Basidiomycota</taxon>
        <taxon>Pucciniomycotina</taxon>
        <taxon>Pucciniomycetes</taxon>
        <taxon>Pucciniales</taxon>
        <taxon>Sphaerophragmiaceae</taxon>
        <taxon>Austropuccinia</taxon>
    </lineage>
</organism>
<dbReference type="EMBL" id="AVOT02117598">
    <property type="protein sequence ID" value="MBW0584316.1"/>
    <property type="molecule type" value="Genomic_DNA"/>
</dbReference>
<feature type="region of interest" description="Disordered" evidence="1">
    <location>
        <begin position="86"/>
        <end position="109"/>
    </location>
</feature>